<organism evidence="15 16">
    <name type="scientific">Bradyrhizobium lablabi</name>
    <dbReference type="NCBI Taxonomy" id="722472"/>
    <lineage>
        <taxon>Bacteria</taxon>
        <taxon>Pseudomonadati</taxon>
        <taxon>Pseudomonadota</taxon>
        <taxon>Alphaproteobacteria</taxon>
        <taxon>Hyphomicrobiales</taxon>
        <taxon>Nitrobacteraceae</taxon>
        <taxon>Bradyrhizobium</taxon>
    </lineage>
</organism>
<evidence type="ECO:0000256" key="5">
    <source>
        <dbReference type="ARBA" id="ARBA00022490"/>
    </source>
</evidence>
<dbReference type="Proteomes" id="UP000183208">
    <property type="component" value="Unassembled WGS sequence"/>
</dbReference>
<feature type="active site" description="Schiff-base intermediate with substrate" evidence="12">
    <location>
        <position position="169"/>
    </location>
</feature>
<dbReference type="HAMAP" id="MF_00418">
    <property type="entry name" value="DapA"/>
    <property type="match status" value="1"/>
</dbReference>
<dbReference type="NCBIfam" id="TIGR00674">
    <property type="entry name" value="dapA"/>
    <property type="match status" value="1"/>
</dbReference>
<dbReference type="EC" id="4.3.3.7" evidence="4 12"/>
<name>A0A1H4UMJ7_9BRAD</name>
<dbReference type="PIRSF" id="PIRSF001365">
    <property type="entry name" value="DHDPS"/>
    <property type="match status" value="1"/>
</dbReference>
<dbReference type="InterPro" id="IPR002220">
    <property type="entry name" value="DapA-like"/>
</dbReference>
<dbReference type="CDD" id="cd00950">
    <property type="entry name" value="DHDPS"/>
    <property type="match status" value="1"/>
</dbReference>
<dbReference type="InterPro" id="IPR013785">
    <property type="entry name" value="Aldolase_TIM"/>
</dbReference>
<dbReference type="PANTHER" id="PTHR12128">
    <property type="entry name" value="DIHYDRODIPICOLINATE SYNTHASE"/>
    <property type="match status" value="1"/>
</dbReference>
<dbReference type="PANTHER" id="PTHR12128:SF66">
    <property type="entry name" value="4-HYDROXY-2-OXOGLUTARATE ALDOLASE, MITOCHONDRIAL"/>
    <property type="match status" value="1"/>
</dbReference>
<dbReference type="PRINTS" id="PR00146">
    <property type="entry name" value="DHPICSNTHASE"/>
</dbReference>
<dbReference type="OrthoDB" id="9782828at2"/>
<evidence type="ECO:0000256" key="3">
    <source>
        <dbReference type="ARBA" id="ARBA00007592"/>
    </source>
</evidence>
<evidence type="ECO:0000256" key="4">
    <source>
        <dbReference type="ARBA" id="ARBA00012086"/>
    </source>
</evidence>
<keyword evidence="8 12" id="KW-0457">Lysine biosynthesis</keyword>
<comment type="catalytic activity">
    <reaction evidence="11 12">
        <text>L-aspartate 4-semialdehyde + pyruvate = (2S,4S)-4-hydroxy-2,3,4,5-tetrahydrodipicolinate + H2O + H(+)</text>
        <dbReference type="Rhea" id="RHEA:34171"/>
        <dbReference type="ChEBI" id="CHEBI:15361"/>
        <dbReference type="ChEBI" id="CHEBI:15377"/>
        <dbReference type="ChEBI" id="CHEBI:15378"/>
        <dbReference type="ChEBI" id="CHEBI:67139"/>
        <dbReference type="ChEBI" id="CHEBI:537519"/>
        <dbReference type="EC" id="4.3.3.7"/>
    </reaction>
</comment>
<keyword evidence="7 12" id="KW-0220">Diaminopimelate biosynthesis</keyword>
<dbReference type="EMBL" id="FNTI01000001">
    <property type="protein sequence ID" value="SEC69927.1"/>
    <property type="molecule type" value="Genomic_DNA"/>
</dbReference>
<dbReference type="Gene3D" id="3.20.20.70">
    <property type="entry name" value="Aldolase class I"/>
    <property type="match status" value="1"/>
</dbReference>
<feature type="site" description="Part of a proton relay during catalysis" evidence="12">
    <location>
        <position position="52"/>
    </location>
</feature>
<comment type="pathway">
    <text evidence="2 12">Amino-acid biosynthesis; L-lysine biosynthesis via DAP pathway; (S)-tetrahydrodipicolinate from L-aspartate: step 3/4.</text>
</comment>
<keyword evidence="10 12" id="KW-0704">Schiff base</keyword>
<dbReference type="GO" id="GO:0019877">
    <property type="term" value="P:diaminopimelate biosynthetic process"/>
    <property type="evidence" value="ECO:0007669"/>
    <property type="project" value="UniProtKB-UniRule"/>
</dbReference>
<gene>
    <name evidence="12" type="primary">dapA</name>
    <name evidence="15" type="ORF">SAMN05444171_2056</name>
</gene>
<keyword evidence="5 12" id="KW-0963">Cytoplasm</keyword>
<comment type="caution">
    <text evidence="12">Was originally thought to be a dihydrodipicolinate synthase (DHDPS), catalyzing the condensation of (S)-aspartate-beta-semialdehyde [(S)-ASA] and pyruvate to dihydrodipicolinate (DHDP). However, it was shown in E.coli that the product of the enzymatic reaction is not dihydrodipicolinate but in fact (4S)-4-hydroxy-2,3,4,5-tetrahydro-(2S)-dipicolinic acid (HTPA), and that the consecutive dehydration reaction leading to DHDP is not spontaneous but catalyzed by DapB.</text>
</comment>
<dbReference type="UniPathway" id="UPA00034">
    <property type="reaction ID" value="UER00017"/>
</dbReference>
<comment type="subunit">
    <text evidence="12">Homotetramer; dimer of dimers.</text>
</comment>
<dbReference type="Pfam" id="PF00701">
    <property type="entry name" value="DHDPS"/>
    <property type="match status" value="1"/>
</dbReference>
<evidence type="ECO:0000256" key="13">
    <source>
        <dbReference type="PIRNR" id="PIRNR001365"/>
    </source>
</evidence>
<comment type="caution">
    <text evidence="12">Lacks conserved residue(s) required for the propagation of feature annotation.</text>
</comment>
<sequence>MTLHQPMHWLGGFIADLPTPFDDGDRVDWPAFETLCERQIGSGATAIVVGETMGEDSTLGRDEHEEIVAAAVDIARGRVAVIAGAGSNATGQAMELTTMAEAAGADAILSVVPYYNKPMQAGILAHFQAIVGVTGLPVILHDVPSRTMREISDETIVRLSESRQFIGLKDATGSVARLMRLKPTLPPMFRFLSGDDATTPAYLASGGNGCISMVANLFPELCHGIYEGCMKSHIPVSEGLSARIAALVTALSADSEVAALKYGLSCLGLVKPAVRLPLVELGDDARKAVALAMTALCEDKVSADASPRRLAMS</sequence>
<proteinExistence type="inferred from homology"/>
<evidence type="ECO:0000256" key="10">
    <source>
        <dbReference type="ARBA" id="ARBA00023270"/>
    </source>
</evidence>
<evidence type="ECO:0000256" key="7">
    <source>
        <dbReference type="ARBA" id="ARBA00022915"/>
    </source>
</evidence>
<keyword evidence="9 12" id="KW-0456">Lyase</keyword>
<evidence type="ECO:0000313" key="16">
    <source>
        <dbReference type="Proteomes" id="UP000183208"/>
    </source>
</evidence>
<dbReference type="RefSeq" id="WP_091976723.1">
    <property type="nucleotide sequence ID" value="NZ_FNTI01000001.1"/>
</dbReference>
<dbReference type="GO" id="GO:0009089">
    <property type="term" value="P:lysine biosynthetic process via diaminopimelate"/>
    <property type="evidence" value="ECO:0007669"/>
    <property type="project" value="UniProtKB-UniRule"/>
</dbReference>
<dbReference type="SMART" id="SM01130">
    <property type="entry name" value="DHDPS"/>
    <property type="match status" value="1"/>
</dbReference>
<dbReference type="AlphaFoldDB" id="A0A1H4UMJ7"/>
<feature type="binding site" evidence="12 14">
    <location>
        <position position="211"/>
    </location>
    <ligand>
        <name>pyruvate</name>
        <dbReference type="ChEBI" id="CHEBI:15361"/>
    </ligand>
</feature>
<evidence type="ECO:0000256" key="6">
    <source>
        <dbReference type="ARBA" id="ARBA00022605"/>
    </source>
</evidence>
<comment type="similarity">
    <text evidence="3 12 13">Belongs to the DapA family.</text>
</comment>
<evidence type="ECO:0000256" key="14">
    <source>
        <dbReference type="PIRSR" id="PIRSR001365-2"/>
    </source>
</evidence>
<reference evidence="15 16" key="1">
    <citation type="submission" date="2016-10" db="EMBL/GenBank/DDBJ databases">
        <authorList>
            <person name="de Groot N.N."/>
        </authorList>
    </citation>
    <scope>NUCLEOTIDE SEQUENCE [LARGE SCALE GENOMIC DNA]</scope>
    <source>
        <strain evidence="15 16">GAS522</strain>
    </source>
</reference>
<evidence type="ECO:0000256" key="2">
    <source>
        <dbReference type="ARBA" id="ARBA00005120"/>
    </source>
</evidence>
<keyword evidence="6 12" id="KW-0028">Amino-acid biosynthesis</keyword>
<dbReference type="GO" id="GO:0005829">
    <property type="term" value="C:cytosol"/>
    <property type="evidence" value="ECO:0007669"/>
    <property type="project" value="TreeGrafter"/>
</dbReference>
<dbReference type="InterPro" id="IPR005263">
    <property type="entry name" value="DapA"/>
</dbReference>
<evidence type="ECO:0000256" key="9">
    <source>
        <dbReference type="ARBA" id="ARBA00023239"/>
    </source>
</evidence>
<evidence type="ECO:0000256" key="11">
    <source>
        <dbReference type="ARBA" id="ARBA00047836"/>
    </source>
</evidence>
<dbReference type="GO" id="GO:0008840">
    <property type="term" value="F:4-hydroxy-tetrahydrodipicolinate synthase activity"/>
    <property type="evidence" value="ECO:0007669"/>
    <property type="project" value="UniProtKB-UniRule"/>
</dbReference>
<evidence type="ECO:0000313" key="15">
    <source>
        <dbReference type="EMBL" id="SEC69927.1"/>
    </source>
</evidence>
<comment type="function">
    <text evidence="1 12">Catalyzes the condensation of (S)-aspartate-beta-semialdehyde [(S)-ASA] and pyruvate to 4-hydroxy-tetrahydrodipicolinate (HTPA).</text>
</comment>
<accession>A0A1H4UMJ7</accession>
<evidence type="ECO:0000256" key="8">
    <source>
        <dbReference type="ARBA" id="ARBA00023154"/>
    </source>
</evidence>
<dbReference type="SUPFAM" id="SSF51569">
    <property type="entry name" value="Aldolase"/>
    <property type="match status" value="1"/>
</dbReference>
<protein>
    <recommendedName>
        <fullName evidence="4 12">4-hydroxy-tetrahydrodipicolinate synthase</fullName>
        <shortName evidence="12">HTPA synthase</shortName>
        <ecNumber evidence="4 12">4.3.3.7</ecNumber>
    </recommendedName>
</protein>
<evidence type="ECO:0000256" key="12">
    <source>
        <dbReference type="HAMAP-Rule" id="MF_00418"/>
    </source>
</evidence>
<comment type="subcellular location">
    <subcellularLocation>
        <location evidence="12">Cytoplasm</location>
    </subcellularLocation>
</comment>
<evidence type="ECO:0000256" key="1">
    <source>
        <dbReference type="ARBA" id="ARBA00003294"/>
    </source>
</evidence>
<feature type="site" description="Part of a proton relay during catalysis" evidence="12">
    <location>
        <position position="115"/>
    </location>
</feature>